<dbReference type="EMBL" id="JAFEMO010000009">
    <property type="protein sequence ID" value="KAH7565624.1"/>
    <property type="molecule type" value="Genomic_DNA"/>
</dbReference>
<dbReference type="Proteomes" id="UP000827721">
    <property type="component" value="Unassembled WGS sequence"/>
</dbReference>
<proteinExistence type="inferred from homology"/>
<accession>A0ABQ8HMT0</accession>
<dbReference type="SMART" id="SM00979">
    <property type="entry name" value="TIFY"/>
    <property type="match status" value="1"/>
</dbReference>
<evidence type="ECO:0000256" key="1">
    <source>
        <dbReference type="ARBA" id="ARBA00008614"/>
    </source>
</evidence>
<evidence type="ECO:0000313" key="4">
    <source>
        <dbReference type="EMBL" id="KAH7565624.1"/>
    </source>
</evidence>
<comment type="function">
    <text evidence="2">Repressor of jasmonate responses.</text>
</comment>
<comment type="subcellular location">
    <subcellularLocation>
        <location evidence="2">Nucleus</location>
    </subcellularLocation>
</comment>
<keyword evidence="2" id="KW-1184">Jasmonic acid signaling pathway</keyword>
<comment type="similarity">
    <text evidence="1 2">Belongs to the TIFY/JAZ family.</text>
</comment>
<dbReference type="PROSITE" id="PS51320">
    <property type="entry name" value="TIFY"/>
    <property type="match status" value="1"/>
</dbReference>
<evidence type="ECO:0000313" key="5">
    <source>
        <dbReference type="Proteomes" id="UP000827721"/>
    </source>
</evidence>
<reference evidence="4 5" key="1">
    <citation type="submission" date="2021-02" db="EMBL/GenBank/DDBJ databases">
        <title>Plant Genome Project.</title>
        <authorList>
            <person name="Zhang R.-G."/>
        </authorList>
    </citation>
    <scope>NUCLEOTIDE SEQUENCE [LARGE SCALE GENOMIC DNA]</scope>
    <source>
        <tissue evidence="4">Leaves</tissue>
    </source>
</reference>
<evidence type="ECO:0000256" key="2">
    <source>
        <dbReference type="RuleBase" id="RU369065"/>
    </source>
</evidence>
<dbReference type="PANTHER" id="PTHR33077:SF52">
    <property type="entry name" value="PROTEIN TIFY 11D"/>
    <property type="match status" value="1"/>
</dbReference>
<protein>
    <recommendedName>
        <fullName evidence="2">Protein TIFY</fullName>
    </recommendedName>
    <alternativeName>
        <fullName evidence="2">Jasmonate ZIM domain-containing protein</fullName>
    </alternativeName>
</protein>
<sequence>MLNSGMKSSNFAQKCSLLSQYLKENGSFGDISLQMTAKKLPSSKGLETCTTPPPPTTTMNLLPILENSAEDYSKQNVVESTNDHSRHQMTIFYAGKVLVLNDFPAEKAEEIMALAASCSNNNNTSSPAGLIGSTTSTTPASAAAASALEKIDSRKAAPFATPDLNASSREVLLHQHDPQPIASDFFPQTRTASLYRFLDKRKER</sequence>
<gene>
    <name evidence="4" type="ORF">JRO89_XS09G0236200</name>
</gene>
<keyword evidence="5" id="KW-1185">Reference proteome</keyword>
<dbReference type="Pfam" id="PF06200">
    <property type="entry name" value="tify"/>
    <property type="match status" value="1"/>
</dbReference>
<dbReference type="PANTHER" id="PTHR33077">
    <property type="entry name" value="PROTEIN TIFY 4A-RELATED-RELATED"/>
    <property type="match status" value="1"/>
</dbReference>
<dbReference type="InterPro" id="IPR010399">
    <property type="entry name" value="Tify_dom"/>
</dbReference>
<evidence type="ECO:0000259" key="3">
    <source>
        <dbReference type="PROSITE" id="PS51320"/>
    </source>
</evidence>
<dbReference type="InterPro" id="IPR018467">
    <property type="entry name" value="CCT_CS"/>
</dbReference>
<feature type="domain" description="Tify" evidence="3">
    <location>
        <begin position="82"/>
        <end position="117"/>
    </location>
</feature>
<dbReference type="InterPro" id="IPR040390">
    <property type="entry name" value="TIFY/JAZ"/>
</dbReference>
<comment type="domain">
    <text evidence="2">The jas domain is required for interaction with COI1.</text>
</comment>
<organism evidence="4 5">
    <name type="scientific">Xanthoceras sorbifolium</name>
    <dbReference type="NCBI Taxonomy" id="99658"/>
    <lineage>
        <taxon>Eukaryota</taxon>
        <taxon>Viridiplantae</taxon>
        <taxon>Streptophyta</taxon>
        <taxon>Embryophyta</taxon>
        <taxon>Tracheophyta</taxon>
        <taxon>Spermatophyta</taxon>
        <taxon>Magnoliopsida</taxon>
        <taxon>eudicotyledons</taxon>
        <taxon>Gunneridae</taxon>
        <taxon>Pentapetalae</taxon>
        <taxon>rosids</taxon>
        <taxon>malvids</taxon>
        <taxon>Sapindales</taxon>
        <taxon>Sapindaceae</taxon>
        <taxon>Xanthoceroideae</taxon>
        <taxon>Xanthoceras</taxon>
    </lineage>
</organism>
<comment type="caution">
    <text evidence="4">The sequence shown here is derived from an EMBL/GenBank/DDBJ whole genome shotgun (WGS) entry which is preliminary data.</text>
</comment>
<name>A0ABQ8HMT0_9ROSI</name>
<keyword evidence="2" id="KW-0539">Nucleus</keyword>
<dbReference type="Pfam" id="PF09425">
    <property type="entry name" value="Jas_motif"/>
    <property type="match status" value="1"/>
</dbReference>